<dbReference type="EMBL" id="JACHET010000001">
    <property type="protein sequence ID" value="MBB6184367.1"/>
    <property type="molecule type" value="Genomic_DNA"/>
</dbReference>
<sequence>MLAQNQLKNLLHKPVFSNTDKLLLCLAVQNATAKTVSQVKEIASAAGLRVAAKWNISSLLSRSKGKAVRVPEGWELTTDGRSYVGSLVGPVALSPAPTVAASLRVHLPKIGNADVKAFVEEGIECFERRLYRSAVVLSWVGAVALLYDHVLANHLVAFNAVALQRDAKWKNAKTTDDLARMKEYDFIQVIEKLSIIGKSVKQELEKQLKLRNGCGHPNSLKIAENVVAAHLEILILNVFTKFA</sequence>
<organism evidence="1 3">
    <name type="scientific">Oleiagrimonas soli</name>
    <dbReference type="NCBI Taxonomy" id="1543381"/>
    <lineage>
        <taxon>Bacteria</taxon>
        <taxon>Pseudomonadati</taxon>
        <taxon>Pseudomonadota</taxon>
        <taxon>Gammaproteobacteria</taxon>
        <taxon>Lysobacterales</taxon>
        <taxon>Rhodanobacteraceae</taxon>
        <taxon>Oleiagrimonas</taxon>
    </lineage>
</organism>
<dbReference type="AlphaFoldDB" id="A0A099D0M1"/>
<comment type="caution">
    <text evidence="1">The sequence shown here is derived from an EMBL/GenBank/DDBJ whole genome shotgun (WGS) entry which is preliminary data.</text>
</comment>
<reference evidence="2 4" key="2">
    <citation type="submission" date="2020-08" db="EMBL/GenBank/DDBJ databases">
        <title>Genomic Encyclopedia of Type Strains, Phase IV (KMG-IV): sequencing the most valuable type-strain genomes for metagenomic binning, comparative biology and taxonomic classification.</title>
        <authorList>
            <person name="Goeker M."/>
        </authorList>
    </citation>
    <scope>NUCLEOTIDE SEQUENCE [LARGE SCALE GENOMIC DNA]</scope>
    <source>
        <strain evidence="2 4">DSM 107085</strain>
    </source>
</reference>
<evidence type="ECO:0000313" key="3">
    <source>
        <dbReference type="Proteomes" id="UP000029708"/>
    </source>
</evidence>
<dbReference type="RefSeq" id="WP_043099436.1">
    <property type="nucleotide sequence ID" value="NZ_JACHET010000001.1"/>
</dbReference>
<name>A0A099D0M1_9GAMM</name>
<proteinExistence type="predicted"/>
<accession>A0A099D0M1</accession>
<dbReference type="Proteomes" id="UP000560000">
    <property type="component" value="Unassembled WGS sequence"/>
</dbReference>
<gene>
    <name evidence="2" type="ORF">HNQ86_001712</name>
    <name evidence="1" type="ORF">LF63_0102590</name>
</gene>
<evidence type="ECO:0000313" key="2">
    <source>
        <dbReference type="EMBL" id="MBB6184367.1"/>
    </source>
</evidence>
<keyword evidence="3" id="KW-1185">Reference proteome</keyword>
<dbReference type="EMBL" id="JROI01000007">
    <property type="protein sequence ID" value="KGI78840.1"/>
    <property type="molecule type" value="Genomic_DNA"/>
</dbReference>
<evidence type="ECO:0000313" key="4">
    <source>
        <dbReference type="Proteomes" id="UP000560000"/>
    </source>
</evidence>
<dbReference type="HOGENOM" id="CLU_100206_0_0_6"/>
<dbReference type="OrthoDB" id="1399884at2"/>
<dbReference type="STRING" id="1543381.LF63_0102590"/>
<dbReference type="Proteomes" id="UP000029708">
    <property type="component" value="Unassembled WGS sequence"/>
</dbReference>
<reference evidence="1 3" key="1">
    <citation type="submission" date="2014-09" db="EMBL/GenBank/DDBJ databases">
        <title>Xanthomonadaceae 3.5X direct submission.</title>
        <authorList>
            <person name="Fang T."/>
            <person name="Wang H."/>
        </authorList>
    </citation>
    <scope>NUCLEOTIDE SEQUENCE [LARGE SCALE GENOMIC DNA]</scope>
    <source>
        <strain evidence="1 3">3.5X</strain>
    </source>
</reference>
<protein>
    <submittedName>
        <fullName evidence="1">Uncharacterized protein</fullName>
    </submittedName>
</protein>
<evidence type="ECO:0000313" key="1">
    <source>
        <dbReference type="EMBL" id="KGI78840.1"/>
    </source>
</evidence>